<reference evidence="3 4" key="1">
    <citation type="submission" date="2016-10" db="EMBL/GenBank/DDBJ databases">
        <authorList>
            <person name="de Groot N.N."/>
        </authorList>
    </citation>
    <scope>NUCLEOTIDE SEQUENCE [LARGE SCALE GENOMIC DNA]</scope>
    <source>
        <strain evidence="4">P4-7,KCTC 19426,CECT 7604</strain>
    </source>
</reference>
<dbReference type="PANTHER" id="PTHR34606:SF4">
    <property type="entry name" value="OUTER MEMBRANE LIPOPROTEIN DOLP"/>
    <property type="match status" value="1"/>
</dbReference>
<keyword evidence="4" id="KW-1185">Reference proteome</keyword>
<dbReference type="InterPro" id="IPR014004">
    <property type="entry name" value="Transpt-assoc_nodulatn_dom_bac"/>
</dbReference>
<feature type="domain" description="BON" evidence="2">
    <location>
        <begin position="152"/>
        <end position="221"/>
    </location>
</feature>
<dbReference type="Pfam" id="PF04972">
    <property type="entry name" value="BON"/>
    <property type="match status" value="3"/>
</dbReference>
<evidence type="ECO:0000313" key="4">
    <source>
        <dbReference type="Proteomes" id="UP000198741"/>
    </source>
</evidence>
<organism evidence="3 4">
    <name type="scientific">Nakamurella panacisegetis</name>
    <dbReference type="NCBI Taxonomy" id="1090615"/>
    <lineage>
        <taxon>Bacteria</taxon>
        <taxon>Bacillati</taxon>
        <taxon>Actinomycetota</taxon>
        <taxon>Actinomycetes</taxon>
        <taxon>Nakamurellales</taxon>
        <taxon>Nakamurellaceae</taxon>
        <taxon>Nakamurella</taxon>
    </lineage>
</organism>
<accession>A0A1H0SB68</accession>
<name>A0A1H0SB68_9ACTN</name>
<proteinExistence type="predicted"/>
<sequence>MHTAQLQADTDLQDAVRKELQWTPAVHDAHIGVAVTDGAVTLSGEVNSYPEKVQAAKAAFRVRGVTAVADEIEVRSDSVVNDADVARAATRALERAVDVPDNCVKVAVHHNVITLTGSVPWQFQRAAARRAVAYLKGVVDVVDEIKLRPTAPAAGTRRAITAALHRNAQVEADGIEVTDDPGGVVELTGTVHSWSARMQAEHAAWAAPGVTKVRNLLVVRG</sequence>
<feature type="domain" description="BON" evidence="2">
    <location>
        <begin position="8"/>
        <end position="76"/>
    </location>
</feature>
<dbReference type="PROSITE" id="PS50914">
    <property type="entry name" value="BON"/>
    <property type="match status" value="3"/>
</dbReference>
<dbReference type="RefSeq" id="WP_172832309.1">
    <property type="nucleotide sequence ID" value="NZ_LT629710.1"/>
</dbReference>
<evidence type="ECO:0000256" key="1">
    <source>
        <dbReference type="ARBA" id="ARBA00022729"/>
    </source>
</evidence>
<dbReference type="Gene3D" id="3.30.1340.30">
    <property type="match status" value="3"/>
</dbReference>
<dbReference type="STRING" id="1090615.SAMN04515671_3975"/>
<dbReference type="InterPro" id="IPR007055">
    <property type="entry name" value="BON_dom"/>
</dbReference>
<dbReference type="EMBL" id="LT629710">
    <property type="protein sequence ID" value="SDP38416.1"/>
    <property type="molecule type" value="Genomic_DNA"/>
</dbReference>
<dbReference type="Proteomes" id="UP000198741">
    <property type="component" value="Chromosome I"/>
</dbReference>
<dbReference type="SMART" id="SM00749">
    <property type="entry name" value="BON"/>
    <property type="match status" value="3"/>
</dbReference>
<dbReference type="InterPro" id="IPR051686">
    <property type="entry name" value="Lipoprotein_DolP"/>
</dbReference>
<gene>
    <name evidence="3" type="ORF">SAMN04515671_3975</name>
</gene>
<dbReference type="AlphaFoldDB" id="A0A1H0SB68"/>
<dbReference type="PANTHER" id="PTHR34606">
    <property type="entry name" value="BON DOMAIN-CONTAINING PROTEIN"/>
    <property type="match status" value="1"/>
</dbReference>
<evidence type="ECO:0000259" key="2">
    <source>
        <dbReference type="PROSITE" id="PS50914"/>
    </source>
</evidence>
<feature type="domain" description="BON" evidence="2">
    <location>
        <begin position="81"/>
        <end position="149"/>
    </location>
</feature>
<evidence type="ECO:0000313" key="3">
    <source>
        <dbReference type="EMBL" id="SDP38416.1"/>
    </source>
</evidence>
<keyword evidence="1" id="KW-0732">Signal</keyword>
<protein>
    <submittedName>
        <fullName evidence="3">Osmotically-inducible protein OsmY, contains BON domain</fullName>
    </submittedName>
</protein>